<evidence type="ECO:0000313" key="3">
    <source>
        <dbReference type="Proteomes" id="UP001218629"/>
    </source>
</evidence>
<reference evidence="2 3" key="1">
    <citation type="submission" date="2022-03" db="EMBL/GenBank/DDBJ databases">
        <title>Streptomyces yunnanensis P86,complete genome.</title>
        <authorList>
            <person name="Chen S."/>
            <person name="Zhang Q."/>
        </authorList>
    </citation>
    <scope>NUCLEOTIDE SEQUENCE [LARGE SCALE GENOMIC DNA]</scope>
    <source>
        <strain evidence="2 3">P86</strain>
    </source>
</reference>
<gene>
    <name evidence="2" type="ORF">MOV08_00415</name>
</gene>
<accession>A0ABY7ZZK4</accession>
<evidence type="ECO:0000313" key="2">
    <source>
        <dbReference type="EMBL" id="WEB37936.1"/>
    </source>
</evidence>
<sequence>MTTATAPQSVPPQARQAVATMYTGMALTAITTILVPVFIALATDDYTDYISVAYPKLGAEKVSNYQQTMVIYLVVNGAVGILAWLWTLRSAKKGKRSVPVVASVVFALGLVLALFNLLIKDSTGYAALSPCWALPVYSLRGRAGSGCHVVASPPLWPGVTRPADAGPKTAIPSMCVPRHARMGWLPCVVRAWQPPGPHDVERGDHPVELGVPVHLFVATVEVAGSPRMNDDEHLAVPRQALT</sequence>
<dbReference type="EMBL" id="CP095749">
    <property type="protein sequence ID" value="WEB37936.1"/>
    <property type="molecule type" value="Genomic_DNA"/>
</dbReference>
<keyword evidence="1" id="KW-1133">Transmembrane helix</keyword>
<evidence type="ECO:0000256" key="1">
    <source>
        <dbReference type="SAM" id="Phobius"/>
    </source>
</evidence>
<keyword evidence="1" id="KW-0472">Membrane</keyword>
<keyword evidence="1" id="KW-0812">Transmembrane</keyword>
<feature type="transmembrane region" description="Helical" evidence="1">
    <location>
        <begin position="21"/>
        <end position="42"/>
    </location>
</feature>
<organism evidence="2 3">
    <name type="scientific">Streptomyces yunnanensis</name>
    <dbReference type="NCBI Taxonomy" id="156453"/>
    <lineage>
        <taxon>Bacteria</taxon>
        <taxon>Bacillati</taxon>
        <taxon>Actinomycetota</taxon>
        <taxon>Actinomycetes</taxon>
        <taxon>Kitasatosporales</taxon>
        <taxon>Streptomycetaceae</taxon>
        <taxon>Streptomyces</taxon>
    </lineage>
</organism>
<dbReference type="Proteomes" id="UP001218629">
    <property type="component" value="Chromosome"/>
</dbReference>
<dbReference type="RefSeq" id="WP_275305700.1">
    <property type="nucleotide sequence ID" value="NZ_CP095749.1"/>
</dbReference>
<feature type="transmembrane region" description="Helical" evidence="1">
    <location>
        <begin position="69"/>
        <end position="88"/>
    </location>
</feature>
<proteinExistence type="predicted"/>
<feature type="transmembrane region" description="Helical" evidence="1">
    <location>
        <begin position="100"/>
        <end position="119"/>
    </location>
</feature>
<protein>
    <submittedName>
        <fullName evidence="2">Uncharacterized protein</fullName>
    </submittedName>
</protein>
<name>A0ABY7ZZK4_9ACTN</name>
<keyword evidence="3" id="KW-1185">Reference proteome</keyword>